<dbReference type="GO" id="GO:0004693">
    <property type="term" value="F:cyclin-dependent protein serine/threonine kinase activity"/>
    <property type="evidence" value="ECO:0007669"/>
    <property type="project" value="UniProtKB-EC"/>
</dbReference>
<feature type="non-terminal residue" evidence="15">
    <location>
        <position position="337"/>
    </location>
</feature>
<evidence type="ECO:0000256" key="4">
    <source>
        <dbReference type="ARBA" id="ARBA00022553"/>
    </source>
</evidence>
<dbReference type="Gene3D" id="1.10.510.10">
    <property type="entry name" value="Transferase(Phosphotransferase) domain 1"/>
    <property type="match status" value="1"/>
</dbReference>
<organism evidence="15 16">
    <name type="scientific">Mucuna pruriens</name>
    <name type="common">Velvet bean</name>
    <name type="synonym">Dolichos pruriens</name>
    <dbReference type="NCBI Taxonomy" id="157652"/>
    <lineage>
        <taxon>Eukaryota</taxon>
        <taxon>Viridiplantae</taxon>
        <taxon>Streptophyta</taxon>
        <taxon>Embryophyta</taxon>
        <taxon>Tracheophyta</taxon>
        <taxon>Spermatophyta</taxon>
        <taxon>Magnoliopsida</taxon>
        <taxon>eudicotyledons</taxon>
        <taxon>Gunneridae</taxon>
        <taxon>Pentapetalae</taxon>
        <taxon>rosids</taxon>
        <taxon>fabids</taxon>
        <taxon>Fabales</taxon>
        <taxon>Fabaceae</taxon>
        <taxon>Papilionoideae</taxon>
        <taxon>50 kb inversion clade</taxon>
        <taxon>NPAAA clade</taxon>
        <taxon>indigoferoid/millettioid clade</taxon>
        <taxon>Phaseoleae</taxon>
        <taxon>Mucuna</taxon>
    </lineage>
</organism>
<evidence type="ECO:0000313" key="15">
    <source>
        <dbReference type="EMBL" id="RDX93231.1"/>
    </source>
</evidence>
<evidence type="ECO:0000256" key="11">
    <source>
        <dbReference type="ARBA" id="ARBA00023306"/>
    </source>
</evidence>
<dbReference type="InterPro" id="IPR008271">
    <property type="entry name" value="Ser/Thr_kinase_AS"/>
</dbReference>
<dbReference type="PROSITE" id="PS00108">
    <property type="entry name" value="PROTEIN_KINASE_ST"/>
    <property type="match status" value="1"/>
</dbReference>
<dbReference type="InterPro" id="IPR011009">
    <property type="entry name" value="Kinase-like_dom_sf"/>
</dbReference>
<keyword evidence="10" id="KW-0067">ATP-binding</keyword>
<comment type="catalytic activity">
    <reaction evidence="12">
        <text>L-threonyl-[protein] + ATP = O-phospho-L-threonyl-[protein] + ADP + H(+)</text>
        <dbReference type="Rhea" id="RHEA:46608"/>
        <dbReference type="Rhea" id="RHEA-COMP:11060"/>
        <dbReference type="Rhea" id="RHEA-COMP:11605"/>
        <dbReference type="ChEBI" id="CHEBI:15378"/>
        <dbReference type="ChEBI" id="CHEBI:30013"/>
        <dbReference type="ChEBI" id="CHEBI:30616"/>
        <dbReference type="ChEBI" id="CHEBI:61977"/>
        <dbReference type="ChEBI" id="CHEBI:456216"/>
        <dbReference type="EC" id="2.7.11.22"/>
    </reaction>
</comment>
<name>A0A371GRQ1_MUCPR</name>
<dbReference type="GO" id="GO:0051445">
    <property type="term" value="P:regulation of meiotic cell cycle"/>
    <property type="evidence" value="ECO:0007669"/>
    <property type="project" value="TreeGrafter"/>
</dbReference>
<comment type="caution">
    <text evidence="15">The sequence shown here is derived from an EMBL/GenBank/DDBJ whole genome shotgun (WGS) entry which is preliminary data.</text>
</comment>
<comment type="catalytic activity">
    <reaction evidence="13">
        <text>L-seryl-[protein] + ATP = O-phospho-L-seryl-[protein] + ADP + H(+)</text>
        <dbReference type="Rhea" id="RHEA:17989"/>
        <dbReference type="Rhea" id="RHEA-COMP:9863"/>
        <dbReference type="Rhea" id="RHEA-COMP:11604"/>
        <dbReference type="ChEBI" id="CHEBI:15378"/>
        <dbReference type="ChEBI" id="CHEBI:29999"/>
        <dbReference type="ChEBI" id="CHEBI:30616"/>
        <dbReference type="ChEBI" id="CHEBI:83421"/>
        <dbReference type="ChEBI" id="CHEBI:456216"/>
        <dbReference type="EC" id="2.7.11.22"/>
    </reaction>
</comment>
<comment type="similarity">
    <text evidence="1">Belongs to the protein kinase superfamily. CMGC Ser/Thr protein kinase family. CDC2/CDKX subfamily.</text>
</comment>
<evidence type="ECO:0000256" key="7">
    <source>
        <dbReference type="ARBA" id="ARBA00022741"/>
    </source>
</evidence>
<evidence type="ECO:0000256" key="2">
    <source>
        <dbReference type="ARBA" id="ARBA00012425"/>
    </source>
</evidence>
<keyword evidence="8" id="KW-0498">Mitosis</keyword>
<feature type="domain" description="Protein kinase" evidence="14">
    <location>
        <begin position="40"/>
        <end position="333"/>
    </location>
</feature>
<dbReference type="FunFam" id="1.10.510.10:FF:000624">
    <property type="entry name" value="Mitogen-activated protein kinase"/>
    <property type="match status" value="1"/>
</dbReference>
<dbReference type="InterPro" id="IPR000719">
    <property type="entry name" value="Prot_kinase_dom"/>
</dbReference>
<dbReference type="GO" id="GO:0051301">
    <property type="term" value="P:cell division"/>
    <property type="evidence" value="ECO:0007669"/>
    <property type="project" value="UniProtKB-KW"/>
</dbReference>
<keyword evidence="4" id="KW-0597">Phosphoprotein</keyword>
<keyword evidence="6" id="KW-0808">Transferase</keyword>
<dbReference type="STRING" id="157652.A0A371GRQ1"/>
<dbReference type="GO" id="GO:0030332">
    <property type="term" value="F:cyclin binding"/>
    <property type="evidence" value="ECO:0007669"/>
    <property type="project" value="TreeGrafter"/>
</dbReference>
<dbReference type="EC" id="2.7.11.22" evidence="2"/>
<evidence type="ECO:0000256" key="12">
    <source>
        <dbReference type="ARBA" id="ARBA00047811"/>
    </source>
</evidence>
<dbReference type="GO" id="GO:0000307">
    <property type="term" value="C:cyclin-dependent protein kinase holoenzyme complex"/>
    <property type="evidence" value="ECO:0007669"/>
    <property type="project" value="TreeGrafter"/>
</dbReference>
<dbReference type="InterPro" id="IPR050108">
    <property type="entry name" value="CDK"/>
</dbReference>
<evidence type="ECO:0000256" key="6">
    <source>
        <dbReference type="ARBA" id="ARBA00022679"/>
    </source>
</evidence>
<dbReference type="GO" id="GO:0007165">
    <property type="term" value="P:signal transduction"/>
    <property type="evidence" value="ECO:0007669"/>
    <property type="project" value="TreeGrafter"/>
</dbReference>
<reference evidence="15" key="1">
    <citation type="submission" date="2018-05" db="EMBL/GenBank/DDBJ databases">
        <title>Draft genome of Mucuna pruriens seed.</title>
        <authorList>
            <person name="Nnadi N.E."/>
            <person name="Vos R."/>
            <person name="Hasami M.H."/>
            <person name="Devisetty U.K."/>
            <person name="Aguiy J.C."/>
        </authorList>
    </citation>
    <scope>NUCLEOTIDE SEQUENCE [LARGE SCALE GENOMIC DNA]</scope>
    <source>
        <strain evidence="15">JCA_2017</strain>
    </source>
</reference>
<evidence type="ECO:0000256" key="3">
    <source>
        <dbReference type="ARBA" id="ARBA00022527"/>
    </source>
</evidence>
<evidence type="ECO:0000256" key="5">
    <source>
        <dbReference type="ARBA" id="ARBA00022618"/>
    </source>
</evidence>
<sequence length="337" mass="38489">LIIIYVCEETDINHLSIHACVSRSQLEPTHNQMQALALSYTDFEAIGTGRDGRVFKCRQISDTDNFYAVKIIPIPKEEQENGVPCRIIREVSILKELNHVNIVRLVEVISTDSNLFLVFECLDNTLQVFLKNPVMFMYHKMMKEFLHQILSAVAYIHSCKILHRDLKPDNILVHFRTRVLKIADFGLSRTFEVPLDSYSQDIGSASYRAPELLFGSTNYSTANDVWSVGCIFGEMILHRPLFSGGSDWEQLDEIFSLLGTPTEETWPGVTSLCGGNIDALGPPKQRKVSINCFACVQIIEFQLKKLLSTLISEEYERRYHTIFQEDMKGKPFRSLTK</sequence>
<keyword evidence="3" id="KW-0723">Serine/threonine-protein kinase</keyword>
<evidence type="ECO:0000256" key="8">
    <source>
        <dbReference type="ARBA" id="ARBA00022776"/>
    </source>
</evidence>
<dbReference type="EMBL" id="QJKJ01004668">
    <property type="protein sequence ID" value="RDX93231.1"/>
    <property type="molecule type" value="Genomic_DNA"/>
</dbReference>
<dbReference type="GO" id="GO:0010389">
    <property type="term" value="P:regulation of G2/M transition of mitotic cell cycle"/>
    <property type="evidence" value="ECO:0007669"/>
    <property type="project" value="TreeGrafter"/>
</dbReference>
<keyword evidence="7" id="KW-0547">Nucleotide-binding</keyword>
<dbReference type="GO" id="GO:0005524">
    <property type="term" value="F:ATP binding"/>
    <property type="evidence" value="ECO:0007669"/>
    <property type="project" value="UniProtKB-KW"/>
</dbReference>
<keyword evidence="16" id="KW-1185">Reference proteome</keyword>
<proteinExistence type="inferred from homology"/>
<keyword evidence="9 15" id="KW-0418">Kinase</keyword>
<gene>
    <name evidence="15" type="primary">CDKA-2</name>
    <name evidence="15" type="ORF">CR513_24539</name>
</gene>
<dbReference type="PANTHER" id="PTHR24056:SF548">
    <property type="entry name" value="CYCLIN-DEPENDENT KINASE A-1"/>
    <property type="match status" value="1"/>
</dbReference>
<dbReference type="Proteomes" id="UP000257109">
    <property type="component" value="Unassembled WGS sequence"/>
</dbReference>
<feature type="non-terminal residue" evidence="15">
    <location>
        <position position="1"/>
    </location>
</feature>
<dbReference type="AlphaFoldDB" id="A0A371GRQ1"/>
<dbReference type="GO" id="GO:0005737">
    <property type="term" value="C:cytoplasm"/>
    <property type="evidence" value="ECO:0007669"/>
    <property type="project" value="TreeGrafter"/>
</dbReference>
<evidence type="ECO:0000256" key="9">
    <source>
        <dbReference type="ARBA" id="ARBA00022777"/>
    </source>
</evidence>
<evidence type="ECO:0000256" key="10">
    <source>
        <dbReference type="ARBA" id="ARBA00022840"/>
    </source>
</evidence>
<dbReference type="OrthoDB" id="1375265at2759"/>
<evidence type="ECO:0000256" key="1">
    <source>
        <dbReference type="ARBA" id="ARBA00006485"/>
    </source>
</evidence>
<dbReference type="Gene3D" id="3.30.200.20">
    <property type="entry name" value="Phosphorylase Kinase, domain 1"/>
    <property type="match status" value="1"/>
</dbReference>
<evidence type="ECO:0000259" key="14">
    <source>
        <dbReference type="PROSITE" id="PS50011"/>
    </source>
</evidence>
<dbReference type="PANTHER" id="PTHR24056">
    <property type="entry name" value="CELL DIVISION PROTEIN KINASE"/>
    <property type="match status" value="1"/>
</dbReference>
<evidence type="ECO:0000313" key="16">
    <source>
        <dbReference type="Proteomes" id="UP000257109"/>
    </source>
</evidence>
<accession>A0A371GRQ1</accession>
<keyword evidence="11" id="KW-0131">Cell cycle</keyword>
<dbReference type="PROSITE" id="PS50011">
    <property type="entry name" value="PROTEIN_KINASE_DOM"/>
    <property type="match status" value="1"/>
</dbReference>
<evidence type="ECO:0000256" key="13">
    <source>
        <dbReference type="ARBA" id="ARBA00048367"/>
    </source>
</evidence>
<dbReference type="Pfam" id="PF00069">
    <property type="entry name" value="Pkinase"/>
    <property type="match status" value="1"/>
</dbReference>
<keyword evidence="5" id="KW-0132">Cell division</keyword>
<dbReference type="GO" id="GO:0010468">
    <property type="term" value="P:regulation of gene expression"/>
    <property type="evidence" value="ECO:0007669"/>
    <property type="project" value="TreeGrafter"/>
</dbReference>
<protein>
    <recommendedName>
        <fullName evidence="2">cyclin-dependent kinase</fullName>
        <ecNumber evidence="2">2.7.11.22</ecNumber>
    </recommendedName>
</protein>
<dbReference type="GO" id="GO:0005634">
    <property type="term" value="C:nucleus"/>
    <property type="evidence" value="ECO:0007669"/>
    <property type="project" value="TreeGrafter"/>
</dbReference>
<dbReference type="SUPFAM" id="SSF56112">
    <property type="entry name" value="Protein kinase-like (PK-like)"/>
    <property type="match status" value="1"/>
</dbReference>
<dbReference type="SMART" id="SM00220">
    <property type="entry name" value="S_TKc"/>
    <property type="match status" value="1"/>
</dbReference>
<dbReference type="GO" id="GO:0000082">
    <property type="term" value="P:G1/S transition of mitotic cell cycle"/>
    <property type="evidence" value="ECO:0007669"/>
    <property type="project" value="TreeGrafter"/>
</dbReference>